<gene>
    <name evidence="2" type="ORF">DFH08DRAFT_859518</name>
</gene>
<reference evidence="2" key="1">
    <citation type="submission" date="2023-03" db="EMBL/GenBank/DDBJ databases">
        <title>Massive genome expansion in bonnet fungi (Mycena s.s.) driven by repeated elements and novel gene families across ecological guilds.</title>
        <authorList>
            <consortium name="Lawrence Berkeley National Laboratory"/>
            <person name="Harder C.B."/>
            <person name="Miyauchi S."/>
            <person name="Viragh M."/>
            <person name="Kuo A."/>
            <person name="Thoen E."/>
            <person name="Andreopoulos B."/>
            <person name="Lu D."/>
            <person name="Skrede I."/>
            <person name="Drula E."/>
            <person name="Henrissat B."/>
            <person name="Morin E."/>
            <person name="Kohler A."/>
            <person name="Barry K."/>
            <person name="LaButti K."/>
            <person name="Morin E."/>
            <person name="Salamov A."/>
            <person name="Lipzen A."/>
            <person name="Mereny Z."/>
            <person name="Hegedus B."/>
            <person name="Baldrian P."/>
            <person name="Stursova M."/>
            <person name="Weitz H."/>
            <person name="Taylor A."/>
            <person name="Grigoriev I.V."/>
            <person name="Nagy L.G."/>
            <person name="Martin F."/>
            <person name="Kauserud H."/>
        </authorList>
    </citation>
    <scope>NUCLEOTIDE SEQUENCE</scope>
    <source>
        <strain evidence="2">CBHHK002</strain>
    </source>
</reference>
<dbReference type="SUPFAM" id="SSF81383">
    <property type="entry name" value="F-box domain"/>
    <property type="match status" value="1"/>
</dbReference>
<evidence type="ECO:0000313" key="3">
    <source>
        <dbReference type="Proteomes" id="UP001218218"/>
    </source>
</evidence>
<accession>A0AAD7A9M7</accession>
<dbReference type="SUPFAM" id="SSF52047">
    <property type="entry name" value="RNI-like"/>
    <property type="match status" value="1"/>
</dbReference>
<evidence type="ECO:0000259" key="1">
    <source>
        <dbReference type="Pfam" id="PF12937"/>
    </source>
</evidence>
<organism evidence="2 3">
    <name type="scientific">Mycena albidolilacea</name>
    <dbReference type="NCBI Taxonomy" id="1033008"/>
    <lineage>
        <taxon>Eukaryota</taxon>
        <taxon>Fungi</taxon>
        <taxon>Dikarya</taxon>
        <taxon>Basidiomycota</taxon>
        <taxon>Agaricomycotina</taxon>
        <taxon>Agaricomycetes</taxon>
        <taxon>Agaricomycetidae</taxon>
        <taxon>Agaricales</taxon>
        <taxon>Marasmiineae</taxon>
        <taxon>Mycenaceae</taxon>
        <taxon>Mycena</taxon>
    </lineage>
</organism>
<dbReference type="EMBL" id="JARIHO010000012">
    <property type="protein sequence ID" value="KAJ7352638.1"/>
    <property type="molecule type" value="Genomic_DNA"/>
</dbReference>
<dbReference type="Gene3D" id="3.80.10.10">
    <property type="entry name" value="Ribonuclease Inhibitor"/>
    <property type="match status" value="1"/>
</dbReference>
<evidence type="ECO:0000313" key="2">
    <source>
        <dbReference type="EMBL" id="KAJ7352638.1"/>
    </source>
</evidence>
<dbReference type="Gene3D" id="1.20.1280.50">
    <property type="match status" value="1"/>
</dbReference>
<comment type="caution">
    <text evidence="2">The sequence shown here is derived from an EMBL/GenBank/DDBJ whole genome shotgun (WGS) entry which is preliminary data.</text>
</comment>
<dbReference type="Proteomes" id="UP001218218">
    <property type="component" value="Unassembled WGS sequence"/>
</dbReference>
<dbReference type="Pfam" id="PF12937">
    <property type="entry name" value="F-box-like"/>
    <property type="match status" value="1"/>
</dbReference>
<name>A0AAD7A9M7_9AGAR</name>
<proteinExistence type="predicted"/>
<dbReference type="InterPro" id="IPR032675">
    <property type="entry name" value="LRR_dom_sf"/>
</dbReference>
<dbReference type="InterPro" id="IPR001810">
    <property type="entry name" value="F-box_dom"/>
</dbReference>
<keyword evidence="3" id="KW-1185">Reference proteome</keyword>
<feature type="domain" description="F-box" evidence="1">
    <location>
        <begin position="57"/>
        <end position="117"/>
    </location>
</feature>
<sequence length="585" mass="65900">MTPSRRHTLPALIRKLVETVKSLELTEFTVSELDMMEKALQTASATLRGMRNSVQSINRLPPELLAYIFSETQLGLPSFLPVPPITVYWHQWLKLLEVCRHWRGVIASSPALWSNVCSSANGPAFIRRSHGAELTIYLGVPILGFSPSLMNMLAPHTSRFKELHMRVKASELEDLLKHQFFSSPAPRLNSLLMQVEKREELDGVLPPIFCGHMPKLRQLALGYFTSWPTGYFHNLTSLCLYHQRESSLPTTTEFLDFLEFSPHMEELVLIRGGPMRPSGTDVAPSTGRFVSLKRLQTLDLGDWPSASTISRLLSHLSLPRKTAMYFWGNFSLFRDREDLGAVLPQDTSRLHNLKGIKEWFFIRTPITWTDFSPSTFQLVSVVDSTLYMNGEFPSSQILPSAISRYQLGRVRSLRLGECIQSRGLRVSDWKSLLGLVPKLQSLVIYATGSPQFTKAVISALRPPKLFPPSLPTLDRVVCPALKAVDIMEDADVPFVHICSVSAQRTVYGAPQINFKFCGTPPPHQSSPVAYPSDSDSEYGFDAFGSGTHIQRVEYIKSEEPGLRVAPPSWPTQAFLWSHYNRGYMY</sequence>
<dbReference type="InterPro" id="IPR036047">
    <property type="entry name" value="F-box-like_dom_sf"/>
</dbReference>
<protein>
    <recommendedName>
        <fullName evidence="1">F-box domain-containing protein</fullName>
    </recommendedName>
</protein>
<dbReference type="AlphaFoldDB" id="A0AAD7A9M7"/>